<dbReference type="CDD" id="cd17321">
    <property type="entry name" value="MFS_MMR_MDR_like"/>
    <property type="match status" value="1"/>
</dbReference>
<evidence type="ECO:0000256" key="4">
    <source>
        <dbReference type="ARBA" id="ARBA00023136"/>
    </source>
</evidence>
<organism evidence="8 9">
    <name type="scientific">Pandoraea pneumonica</name>
    <dbReference type="NCBI Taxonomy" id="2508299"/>
    <lineage>
        <taxon>Bacteria</taxon>
        <taxon>Pseudomonadati</taxon>
        <taxon>Pseudomonadota</taxon>
        <taxon>Betaproteobacteria</taxon>
        <taxon>Burkholderiales</taxon>
        <taxon>Burkholderiaceae</taxon>
        <taxon>Pandoraea</taxon>
    </lineage>
</organism>
<feature type="domain" description="Major facilitator superfamily (MFS) profile" evidence="7">
    <location>
        <begin position="38"/>
        <end position="474"/>
    </location>
</feature>
<feature type="transmembrane region" description="Helical" evidence="6">
    <location>
        <begin position="104"/>
        <end position="127"/>
    </location>
</feature>
<protein>
    <submittedName>
        <fullName evidence="8">Multidrug MFS transporter</fullName>
    </submittedName>
</protein>
<evidence type="ECO:0000259" key="7">
    <source>
        <dbReference type="PROSITE" id="PS50850"/>
    </source>
</evidence>
<dbReference type="Proteomes" id="UP000366945">
    <property type="component" value="Unassembled WGS sequence"/>
</dbReference>
<reference evidence="8 9" key="1">
    <citation type="submission" date="2019-08" db="EMBL/GenBank/DDBJ databases">
        <authorList>
            <person name="Peeters C."/>
        </authorList>
    </citation>
    <scope>NUCLEOTIDE SEQUENCE [LARGE SCALE GENOMIC DNA]</scope>
    <source>
        <strain evidence="8 9">LMG 31114</strain>
    </source>
</reference>
<feature type="transmembrane region" description="Helical" evidence="6">
    <location>
        <begin position="224"/>
        <end position="244"/>
    </location>
</feature>
<evidence type="ECO:0000313" key="8">
    <source>
        <dbReference type="EMBL" id="VVD91523.1"/>
    </source>
</evidence>
<accession>A0A5E4TWH0</accession>
<dbReference type="EMBL" id="CABPSK010000001">
    <property type="protein sequence ID" value="VVD91523.1"/>
    <property type="molecule type" value="Genomic_DNA"/>
</dbReference>
<evidence type="ECO:0000313" key="9">
    <source>
        <dbReference type="Proteomes" id="UP000366945"/>
    </source>
</evidence>
<feature type="transmembrane region" description="Helical" evidence="6">
    <location>
        <begin position="165"/>
        <end position="186"/>
    </location>
</feature>
<comment type="subcellular location">
    <subcellularLocation>
        <location evidence="1">Membrane</location>
        <topology evidence="1">Multi-pass membrane protein</topology>
    </subcellularLocation>
</comment>
<dbReference type="PANTHER" id="PTHR42718:SF48">
    <property type="entry name" value="CONSERVED TWO-DOMAIN MEMBRANE PROTEIN-RELATED"/>
    <property type="match status" value="1"/>
</dbReference>
<name>A0A5E4TWH0_9BURK</name>
<dbReference type="GeneID" id="300403732"/>
<dbReference type="GO" id="GO:0022857">
    <property type="term" value="F:transmembrane transporter activity"/>
    <property type="evidence" value="ECO:0007669"/>
    <property type="project" value="InterPro"/>
</dbReference>
<feature type="transmembrane region" description="Helical" evidence="6">
    <location>
        <begin position="250"/>
        <end position="268"/>
    </location>
</feature>
<dbReference type="InterPro" id="IPR036259">
    <property type="entry name" value="MFS_trans_sf"/>
</dbReference>
<feature type="transmembrane region" description="Helical" evidence="6">
    <location>
        <begin position="289"/>
        <end position="314"/>
    </location>
</feature>
<feature type="transmembrane region" description="Helical" evidence="6">
    <location>
        <begin position="355"/>
        <end position="376"/>
    </location>
</feature>
<dbReference type="InterPro" id="IPR020846">
    <property type="entry name" value="MFS_dom"/>
</dbReference>
<dbReference type="AlphaFoldDB" id="A0A5E4TWH0"/>
<keyword evidence="4 6" id="KW-0472">Membrane</keyword>
<dbReference type="Gene3D" id="1.20.1250.20">
    <property type="entry name" value="MFS general substrate transporter like domains"/>
    <property type="match status" value="1"/>
</dbReference>
<dbReference type="Pfam" id="PF07690">
    <property type="entry name" value="MFS_1"/>
    <property type="match status" value="1"/>
</dbReference>
<feature type="compositionally biased region" description="Low complexity" evidence="5">
    <location>
        <begin position="1"/>
        <end position="25"/>
    </location>
</feature>
<dbReference type="RefSeq" id="WP_150678922.1">
    <property type="nucleotide sequence ID" value="NZ_CABPSK010000001.1"/>
</dbReference>
<feature type="region of interest" description="Disordered" evidence="5">
    <location>
        <begin position="1"/>
        <end position="31"/>
    </location>
</feature>
<dbReference type="InterPro" id="IPR011701">
    <property type="entry name" value="MFS"/>
</dbReference>
<feature type="transmembrane region" description="Helical" evidence="6">
    <location>
        <begin position="133"/>
        <end position="153"/>
    </location>
</feature>
<feature type="transmembrane region" description="Helical" evidence="6">
    <location>
        <begin position="382"/>
        <end position="404"/>
    </location>
</feature>
<evidence type="ECO:0000256" key="5">
    <source>
        <dbReference type="SAM" id="MobiDB-lite"/>
    </source>
</evidence>
<gene>
    <name evidence="8" type="ORF">PPN31114_01686</name>
</gene>
<evidence type="ECO:0000256" key="6">
    <source>
        <dbReference type="SAM" id="Phobius"/>
    </source>
</evidence>
<feature type="transmembrane region" description="Helical" evidence="6">
    <location>
        <begin position="72"/>
        <end position="92"/>
    </location>
</feature>
<keyword evidence="2 6" id="KW-0812">Transmembrane</keyword>
<proteinExistence type="predicted"/>
<evidence type="ECO:0000256" key="2">
    <source>
        <dbReference type="ARBA" id="ARBA00022692"/>
    </source>
</evidence>
<dbReference type="PANTHER" id="PTHR42718">
    <property type="entry name" value="MAJOR FACILITATOR SUPERFAMILY MULTIDRUG TRANSPORTER MFSC"/>
    <property type="match status" value="1"/>
</dbReference>
<keyword evidence="3 6" id="KW-1133">Transmembrane helix</keyword>
<dbReference type="Gene3D" id="1.20.1720.10">
    <property type="entry name" value="Multidrug resistance protein D"/>
    <property type="match status" value="1"/>
</dbReference>
<dbReference type="SUPFAM" id="SSF103473">
    <property type="entry name" value="MFS general substrate transporter"/>
    <property type="match status" value="1"/>
</dbReference>
<feature type="transmembrane region" description="Helical" evidence="6">
    <location>
        <begin position="425"/>
        <end position="444"/>
    </location>
</feature>
<keyword evidence="9" id="KW-1185">Reference proteome</keyword>
<feature type="transmembrane region" description="Helical" evidence="6">
    <location>
        <begin position="326"/>
        <end position="343"/>
    </location>
</feature>
<dbReference type="PROSITE" id="PS50850">
    <property type="entry name" value="MFS"/>
    <property type="match status" value="1"/>
</dbReference>
<evidence type="ECO:0000256" key="1">
    <source>
        <dbReference type="ARBA" id="ARBA00004141"/>
    </source>
</evidence>
<dbReference type="GO" id="GO:0016020">
    <property type="term" value="C:membrane"/>
    <property type="evidence" value="ECO:0007669"/>
    <property type="project" value="UniProtKB-SubCell"/>
</dbReference>
<feature type="transmembrane region" description="Helical" evidence="6">
    <location>
        <begin position="450"/>
        <end position="470"/>
    </location>
</feature>
<dbReference type="OrthoDB" id="9807274at2"/>
<evidence type="ECO:0000256" key="3">
    <source>
        <dbReference type="ARBA" id="ARBA00022989"/>
    </source>
</evidence>
<sequence>MSSLPPAADTSAASARTAPAVTGAAQTQEPPATGRGLAMTAILLAVSLASLDTAICNTALPQMAIDLNTTPSASVWIVNAYQLAMVATLLPFASLGERVGHKRVFMAGVAVFLISSVLCALSPSLGFLAGARVLQGVGAAAVMSVNIALIRFLYPPHQLGRGVGLNALIVGISFAIGPTIASLVLSVGNWPWLFLINVPTGLLALAFGRRNLPDTPRSEHKPDMVAALLNVVTFSLLIFALGQSAQQADWRLTLACFVGAVFCGWALIRRERGHRAPMLPVDLLRLPAFALSTVTAICAFATQGLGLVSLPFYFENVLHRSPIETGFLMTPWPFFVAAIAPVAGRLSDRYPAGALGAIGLAMLSAGMTLLALMPAHAEVWDISWRMALCGLGFGFFQSPNLKAFMHSAPPERSGGASGMVGTSRLLGQATGAALVALAFGLVGTHGSTLALAWGAAFSAAGCIASGMRLVRRTA</sequence>
<feature type="transmembrane region" description="Helical" evidence="6">
    <location>
        <begin position="192"/>
        <end position="212"/>
    </location>
</feature>